<feature type="compositionally biased region" description="Basic and acidic residues" evidence="1">
    <location>
        <begin position="672"/>
        <end position="682"/>
    </location>
</feature>
<evidence type="ECO:0000313" key="2">
    <source>
        <dbReference type="EMBL" id="RYQ26450.1"/>
    </source>
</evidence>
<gene>
    <name evidence="2" type="ORF">PG2032B_1046</name>
</gene>
<dbReference type="EMBL" id="RYUQ01000002">
    <property type="protein sequence ID" value="RYQ26450.1"/>
    <property type="molecule type" value="Genomic_DNA"/>
</dbReference>
<reference evidence="2 3" key="1">
    <citation type="submission" date="2018-12" db="EMBL/GenBank/DDBJ databases">
        <title>Unveiling genomic diversity among members of the Bifidobacterium pseudolongum species, a widely distributed gut commensal of the animal kingdom.</title>
        <authorList>
            <person name="Lugli G.A."/>
            <person name="Duranti S."/>
            <person name="Albert K."/>
            <person name="Mancabelli L."/>
            <person name="Napoli S."/>
            <person name="Viappiani A."/>
            <person name="Anzalone R."/>
            <person name="Longhi G."/>
            <person name="Milani C."/>
            <person name="Turroni F."/>
            <person name="Alessandri G."/>
            <person name="Sela D.A."/>
            <person name="Van Sinderen D."/>
            <person name="Ventura M."/>
        </authorList>
    </citation>
    <scope>NUCLEOTIDE SEQUENCE [LARGE SCALE GENOMIC DNA]</scope>
    <source>
        <strain evidence="2 3">2032B</strain>
    </source>
</reference>
<dbReference type="RefSeq" id="WP_129853655.1">
    <property type="nucleotide sequence ID" value="NZ_RYUQ01000002.1"/>
</dbReference>
<protein>
    <submittedName>
        <fullName evidence="2">Helicase DnaB</fullName>
    </submittedName>
</protein>
<dbReference type="InterPro" id="IPR034154">
    <property type="entry name" value="TOPRIM_DnaG/twinkle"/>
</dbReference>
<dbReference type="SUPFAM" id="SSF52540">
    <property type="entry name" value="P-loop containing nucleoside triphosphate hydrolases"/>
    <property type="match status" value="1"/>
</dbReference>
<dbReference type="AlphaFoldDB" id="A0A4Q5AGE7"/>
<keyword evidence="2" id="KW-0547">Nucleotide-binding</keyword>
<dbReference type="Proteomes" id="UP000292535">
    <property type="component" value="Unassembled WGS sequence"/>
</dbReference>
<evidence type="ECO:0000256" key="1">
    <source>
        <dbReference type="SAM" id="MobiDB-lite"/>
    </source>
</evidence>
<feature type="compositionally biased region" description="Basic and acidic residues" evidence="1">
    <location>
        <begin position="755"/>
        <end position="764"/>
    </location>
</feature>
<sequence>MNSFERLLEVVTRKGLRVRPVRDGEAMVQCPVHAPDNNPSVHVTYKSEDKRTLVCDMHDHSRAGMESVLRSLGLTSADLFDSPSGINGYATPASRRSHDPFEGMGLSTRTAHSVSSSVSVGHDADSAARPEPAVFHMPDPTLDINKATFSDRFRNVCGILRTAPGHGVIVAVCPVCGGKLTLLYSPWEQGTYLHCDNCDPADIAKELGCYDQAGQIRSRANRPSVAVIYDNDMGVDYRYEDDLVVHRNAAKQITQFGAGTRRRGKTGTQDEKARTHVLLYASIIHKAVENGHPVFLVEGEKDANALLAIGHYATTAPMGANGVGTLNPSEAQKTLAGGHVIAVVDKDRQGAIWRQKVSDLLDGYCSITYVQASGDAHDASDAILTNTGFEYMTDDGIETVTDSTDKSHGYELYDMATVRSEQVSWLWPQHVPAGKITILDGDPGVGKSTIAMDIAARVSTGQDWPDGTTGCESAEVLILSAEDSVSDTIKPRLQAAGADLTRIKALHELLDHEGKPVDQTMDILIPRLRTMLEQHRFKLVIIDVFMAYLGSSTDSHKDQDIRANVMSPLKQIAETYDCAFLLLRHLNKGQGSALYRGGGSIGISGAARSVMAAVPEASDGDWNLLGPVKLNIGIMPQSLRYRLTDVPEYGCARIEWGELTGTSIDDALSGRPQDDKHDDKPCSRQSQAEAFLEECFRVNAVSYPGDTRYIGMRVQDVLKHADGAYTKNELSNARRRSKSVRYETANYHGDHWWIKPISEPHADDGPQTSPNDEDEPEF</sequence>
<dbReference type="CDD" id="cd01029">
    <property type="entry name" value="TOPRIM_primases"/>
    <property type="match status" value="1"/>
</dbReference>
<evidence type="ECO:0000313" key="3">
    <source>
        <dbReference type="Proteomes" id="UP000292535"/>
    </source>
</evidence>
<keyword evidence="2" id="KW-0347">Helicase</keyword>
<dbReference type="Pfam" id="PF13481">
    <property type="entry name" value="AAA_25"/>
    <property type="match status" value="1"/>
</dbReference>
<dbReference type="Gene3D" id="3.40.50.300">
    <property type="entry name" value="P-loop containing nucleotide triphosphate hydrolases"/>
    <property type="match status" value="1"/>
</dbReference>
<dbReference type="Gene3D" id="3.40.1360.10">
    <property type="match status" value="1"/>
</dbReference>
<organism evidence="2 3">
    <name type="scientific">Bifidobacterium pseudolongum subsp. globosum</name>
    <dbReference type="NCBI Taxonomy" id="1690"/>
    <lineage>
        <taxon>Bacteria</taxon>
        <taxon>Bacillati</taxon>
        <taxon>Actinomycetota</taxon>
        <taxon>Actinomycetes</taxon>
        <taxon>Bifidobacteriales</taxon>
        <taxon>Bifidobacteriaceae</taxon>
        <taxon>Bifidobacterium</taxon>
    </lineage>
</organism>
<keyword evidence="2" id="KW-0378">Hydrolase</keyword>
<keyword evidence="2" id="KW-0067">ATP-binding</keyword>
<feature type="region of interest" description="Disordered" evidence="1">
    <location>
        <begin position="755"/>
        <end position="778"/>
    </location>
</feature>
<name>A0A4Q5AGE7_9BIFI</name>
<dbReference type="InterPro" id="IPR027417">
    <property type="entry name" value="P-loop_NTPase"/>
</dbReference>
<comment type="caution">
    <text evidence="2">The sequence shown here is derived from an EMBL/GenBank/DDBJ whole genome shotgun (WGS) entry which is preliminary data.</text>
</comment>
<dbReference type="GO" id="GO:0004386">
    <property type="term" value="F:helicase activity"/>
    <property type="evidence" value="ECO:0007669"/>
    <property type="project" value="UniProtKB-KW"/>
</dbReference>
<accession>A0A4Q5AGE7</accession>
<proteinExistence type="predicted"/>
<feature type="region of interest" description="Disordered" evidence="1">
    <location>
        <begin position="665"/>
        <end position="684"/>
    </location>
</feature>